<dbReference type="InterPro" id="IPR036322">
    <property type="entry name" value="WD40_repeat_dom_sf"/>
</dbReference>
<evidence type="ECO:0008006" key="4">
    <source>
        <dbReference type="Google" id="ProtNLM"/>
    </source>
</evidence>
<dbReference type="EMBL" id="BRYA01000920">
    <property type="protein sequence ID" value="GMI35672.1"/>
    <property type="molecule type" value="Genomic_DNA"/>
</dbReference>
<dbReference type="GO" id="GO:0042273">
    <property type="term" value="P:ribosomal large subunit biogenesis"/>
    <property type="evidence" value="ECO:0007669"/>
    <property type="project" value="InterPro"/>
</dbReference>
<evidence type="ECO:0000313" key="3">
    <source>
        <dbReference type="Proteomes" id="UP001165065"/>
    </source>
</evidence>
<dbReference type="Gene3D" id="2.130.10.10">
    <property type="entry name" value="YVTN repeat-like/Quinoprotein amine dehydrogenase"/>
    <property type="match status" value="1"/>
</dbReference>
<reference evidence="3" key="1">
    <citation type="journal article" date="2023" name="Commun. Biol.">
        <title>Genome analysis of Parmales, the sister group of diatoms, reveals the evolutionary specialization of diatoms from phago-mixotrophs to photoautotrophs.</title>
        <authorList>
            <person name="Ban H."/>
            <person name="Sato S."/>
            <person name="Yoshikawa S."/>
            <person name="Yamada K."/>
            <person name="Nakamura Y."/>
            <person name="Ichinomiya M."/>
            <person name="Sato N."/>
            <person name="Blanc-Mathieu R."/>
            <person name="Endo H."/>
            <person name="Kuwata A."/>
            <person name="Ogata H."/>
        </authorList>
    </citation>
    <scope>NUCLEOTIDE SEQUENCE [LARGE SCALE GENOMIC DNA]</scope>
</reference>
<name>A0A9W7L6E2_9STRA</name>
<feature type="region of interest" description="Disordered" evidence="1">
    <location>
        <begin position="136"/>
        <end position="165"/>
    </location>
</feature>
<sequence>MRIITSDELGALKLFDLTLGDDNNTHTHTTTTADNNNNESIENVIGKVKGTGKNIKTMDSKPICPQDLSMSRGNGITSLDWSTPPLPLSTTTTTSSSSSSSSHDFLVGRLGPSVELWSESVNTLTMKKRIDLFKDSSNSNYNVKPTSSEQGMDDGEGGNNDEDANDNDRVLACKSLSNNSVIAALQGGGIYKLDFTSDEGTGWTKMNKGINVVKEPPKNRRSKSRDGNTPVTAAAFTKTLQNVGVALGGRDREVVIYDITSSKIRWKGKNVKEDMQTLLQKELWQTSLDFHTDGRLAVGTAFGEVRVYDERTQRRPVYTSRKDAVNSRVTAVTWVEGNILVGDAKGYVVEMEGRMGMRVLKRYTGPSGSVKGLVGGEGGWRGGVGMDRWAWVGGGGIGREWKGYVKQRGTGIIARWEEERDGGKGKEEEEGEGGRGDYGKGEREENEEGEEEEVGDDEVGELVLSSDEDELSGEEESEGEGMGSDEEFFNPGMQMKNKKKKKGGKGEEFGGGKRRKR</sequence>
<keyword evidence="3" id="KW-1185">Reference proteome</keyword>
<dbReference type="InterPro" id="IPR015943">
    <property type="entry name" value="WD40/YVTN_repeat-like_dom_sf"/>
</dbReference>
<dbReference type="InterPro" id="IPR037379">
    <property type="entry name" value="WDR74/Nsa1"/>
</dbReference>
<dbReference type="SUPFAM" id="SSF50978">
    <property type="entry name" value="WD40 repeat-like"/>
    <property type="match status" value="1"/>
</dbReference>
<feature type="region of interest" description="Disordered" evidence="1">
    <location>
        <begin position="75"/>
        <end position="105"/>
    </location>
</feature>
<accession>A0A9W7L6E2</accession>
<comment type="caution">
    <text evidence="2">The sequence shown here is derived from an EMBL/GenBank/DDBJ whole genome shotgun (WGS) entry which is preliminary data.</text>
</comment>
<feature type="compositionally biased region" description="Acidic residues" evidence="1">
    <location>
        <begin position="444"/>
        <end position="488"/>
    </location>
</feature>
<evidence type="ECO:0000256" key="1">
    <source>
        <dbReference type="SAM" id="MobiDB-lite"/>
    </source>
</evidence>
<feature type="compositionally biased region" description="Low complexity" evidence="1">
    <location>
        <begin position="77"/>
        <end position="102"/>
    </location>
</feature>
<dbReference type="AlphaFoldDB" id="A0A9W7L6E2"/>
<feature type="compositionally biased region" description="Polar residues" evidence="1">
    <location>
        <begin position="136"/>
        <end position="150"/>
    </location>
</feature>
<dbReference type="GO" id="GO:0005730">
    <property type="term" value="C:nucleolus"/>
    <property type="evidence" value="ECO:0007669"/>
    <property type="project" value="InterPro"/>
</dbReference>
<organism evidence="2 3">
    <name type="scientific">Triparma columacea</name>
    <dbReference type="NCBI Taxonomy" id="722753"/>
    <lineage>
        <taxon>Eukaryota</taxon>
        <taxon>Sar</taxon>
        <taxon>Stramenopiles</taxon>
        <taxon>Ochrophyta</taxon>
        <taxon>Bolidophyceae</taxon>
        <taxon>Parmales</taxon>
        <taxon>Triparmaceae</taxon>
        <taxon>Triparma</taxon>
    </lineage>
</organism>
<feature type="compositionally biased region" description="Acidic residues" evidence="1">
    <location>
        <begin position="151"/>
        <end position="165"/>
    </location>
</feature>
<dbReference type="PANTHER" id="PTHR16038:SF4">
    <property type="entry name" value="WD REPEAT-CONTAINING PROTEIN 74"/>
    <property type="match status" value="1"/>
</dbReference>
<gene>
    <name evidence="2" type="ORF">TrCOL_g10788</name>
</gene>
<protein>
    <recommendedName>
        <fullName evidence="4">Ribosome biogenesis protein NSA1</fullName>
    </recommendedName>
</protein>
<dbReference type="GO" id="GO:0030687">
    <property type="term" value="C:preribosome, large subunit precursor"/>
    <property type="evidence" value="ECO:0007669"/>
    <property type="project" value="TreeGrafter"/>
</dbReference>
<dbReference type="PANTHER" id="PTHR16038">
    <property type="entry name" value="NOP SEVEN ASSOCIATED PROTEIN 1"/>
    <property type="match status" value="1"/>
</dbReference>
<feature type="compositionally biased region" description="Basic and acidic residues" evidence="1">
    <location>
        <begin position="416"/>
        <end position="443"/>
    </location>
</feature>
<evidence type="ECO:0000313" key="2">
    <source>
        <dbReference type="EMBL" id="GMI35672.1"/>
    </source>
</evidence>
<dbReference type="Proteomes" id="UP001165065">
    <property type="component" value="Unassembled WGS sequence"/>
</dbReference>
<dbReference type="OrthoDB" id="18388at2759"/>
<feature type="region of interest" description="Disordered" evidence="1">
    <location>
        <begin position="416"/>
        <end position="517"/>
    </location>
</feature>
<proteinExistence type="predicted"/>